<proteinExistence type="predicted"/>
<protein>
    <submittedName>
        <fullName evidence="1">Uncharacterized protein</fullName>
    </submittedName>
</protein>
<name>A0A0A9C1M9_ARUDO</name>
<evidence type="ECO:0000313" key="1">
    <source>
        <dbReference type="EMBL" id="JAD70169.1"/>
    </source>
</evidence>
<organism evidence="1">
    <name type="scientific">Arundo donax</name>
    <name type="common">Giant reed</name>
    <name type="synonym">Donax arundinaceus</name>
    <dbReference type="NCBI Taxonomy" id="35708"/>
    <lineage>
        <taxon>Eukaryota</taxon>
        <taxon>Viridiplantae</taxon>
        <taxon>Streptophyta</taxon>
        <taxon>Embryophyta</taxon>
        <taxon>Tracheophyta</taxon>
        <taxon>Spermatophyta</taxon>
        <taxon>Magnoliopsida</taxon>
        <taxon>Liliopsida</taxon>
        <taxon>Poales</taxon>
        <taxon>Poaceae</taxon>
        <taxon>PACMAD clade</taxon>
        <taxon>Arundinoideae</taxon>
        <taxon>Arundineae</taxon>
        <taxon>Arundo</taxon>
    </lineage>
</organism>
<dbReference type="EMBL" id="GBRH01227726">
    <property type="protein sequence ID" value="JAD70169.1"/>
    <property type="molecule type" value="Transcribed_RNA"/>
</dbReference>
<reference evidence="1" key="1">
    <citation type="submission" date="2014-09" db="EMBL/GenBank/DDBJ databases">
        <authorList>
            <person name="Magalhaes I.L.F."/>
            <person name="Oliveira U."/>
            <person name="Santos F.R."/>
            <person name="Vidigal T.H.D.A."/>
            <person name="Brescovit A.D."/>
            <person name="Santos A.J."/>
        </authorList>
    </citation>
    <scope>NUCLEOTIDE SEQUENCE</scope>
    <source>
        <tissue evidence="1">Shoot tissue taken approximately 20 cm above the soil surface</tissue>
    </source>
</reference>
<reference evidence="1" key="2">
    <citation type="journal article" date="2015" name="Data Brief">
        <title>Shoot transcriptome of the giant reed, Arundo donax.</title>
        <authorList>
            <person name="Barrero R.A."/>
            <person name="Guerrero F.D."/>
            <person name="Moolhuijzen P."/>
            <person name="Goolsby J.A."/>
            <person name="Tidwell J."/>
            <person name="Bellgard S.E."/>
            <person name="Bellgard M.I."/>
        </authorList>
    </citation>
    <scope>NUCLEOTIDE SEQUENCE</scope>
    <source>
        <tissue evidence="1">Shoot tissue taken approximately 20 cm above the soil surface</tissue>
    </source>
</reference>
<dbReference type="AlphaFoldDB" id="A0A0A9C1M9"/>
<sequence>MEQELQCEATVRTCLYNCTIHFLMANYPAKSNRLI</sequence>
<accession>A0A0A9C1M9</accession>